<feature type="chain" id="PRO_5042945105" evidence="1">
    <location>
        <begin position="20"/>
        <end position="278"/>
    </location>
</feature>
<reference evidence="2" key="1">
    <citation type="submission" date="2023-08" db="EMBL/GenBank/DDBJ databases">
        <title>Black Yeasts Isolated from many extreme environments.</title>
        <authorList>
            <person name="Coleine C."/>
            <person name="Stajich J.E."/>
            <person name="Selbmann L."/>
        </authorList>
    </citation>
    <scope>NUCLEOTIDE SEQUENCE</scope>
    <source>
        <strain evidence="2">CCFEE 5810</strain>
    </source>
</reference>
<dbReference type="AlphaFoldDB" id="A0AAN7ZW84"/>
<evidence type="ECO:0000256" key="1">
    <source>
        <dbReference type="SAM" id="SignalP"/>
    </source>
</evidence>
<proteinExistence type="predicted"/>
<accession>A0AAN7ZW84</accession>
<feature type="signal peptide" evidence="1">
    <location>
        <begin position="1"/>
        <end position="19"/>
    </location>
</feature>
<gene>
    <name evidence="2" type="ORF">LTR97_000043</name>
</gene>
<protein>
    <submittedName>
        <fullName evidence="2">Uncharacterized protein</fullName>
    </submittedName>
</protein>
<comment type="caution">
    <text evidence="2">The sequence shown here is derived from an EMBL/GenBank/DDBJ whole genome shotgun (WGS) entry which is preliminary data.</text>
</comment>
<name>A0AAN7ZW84_9PEZI</name>
<keyword evidence="1" id="KW-0732">Signal</keyword>
<evidence type="ECO:0000313" key="2">
    <source>
        <dbReference type="EMBL" id="KAK5707509.1"/>
    </source>
</evidence>
<evidence type="ECO:0000313" key="3">
    <source>
        <dbReference type="Proteomes" id="UP001310594"/>
    </source>
</evidence>
<sequence length="278" mass="26612">MLFKSTLIATCGLAVSSLAQIADVTITASHGGAGNGLTNTTVIVPLGTPYTNSALDTVSYLYLTGANGAALEDITCQAYVYPNGTGAAGQPFTHISPALLSTNTVIVGSLVCSSSGSTSSSSSSSAFSTSSTTLLGYNATAVLPTPSSSSSTTLSTLTSLSGAVTSTTSASISTTTPGSLPNSAVSGVTSTLLTTTIMSAGPSGTSPITSTITSVVGAAPVSGSSPTTISAAGESGAASSTISAAPGLSTGNAADSLPVTEGAWFALAIAALGLAMAV</sequence>
<dbReference type="Proteomes" id="UP001310594">
    <property type="component" value="Unassembled WGS sequence"/>
</dbReference>
<dbReference type="EMBL" id="JAVRQU010000001">
    <property type="protein sequence ID" value="KAK5707509.1"/>
    <property type="molecule type" value="Genomic_DNA"/>
</dbReference>
<organism evidence="2 3">
    <name type="scientific">Elasticomyces elasticus</name>
    <dbReference type="NCBI Taxonomy" id="574655"/>
    <lineage>
        <taxon>Eukaryota</taxon>
        <taxon>Fungi</taxon>
        <taxon>Dikarya</taxon>
        <taxon>Ascomycota</taxon>
        <taxon>Pezizomycotina</taxon>
        <taxon>Dothideomycetes</taxon>
        <taxon>Dothideomycetidae</taxon>
        <taxon>Mycosphaerellales</taxon>
        <taxon>Teratosphaeriaceae</taxon>
        <taxon>Elasticomyces</taxon>
    </lineage>
</organism>